<organism evidence="2 3">
    <name type="scientific">Pseudomonas phage PhiPA3</name>
    <name type="common">Pseudomonas aeruginosa phage PhiPA3</name>
    <dbReference type="NCBI Taxonomy" id="998086"/>
    <lineage>
        <taxon>Viruses</taxon>
        <taxon>Duplodnaviria</taxon>
        <taxon>Heunggongvirae</taxon>
        <taxon>Uroviricota</taxon>
        <taxon>Caudoviricetes</taxon>
        <taxon>Chimalliviridae</taxon>
        <taxon>Miltoncavirus</taxon>
        <taxon>Miltoncavirus PhiPA3</taxon>
    </lineage>
</organism>
<dbReference type="GeneID" id="26643784"/>
<evidence type="ECO:0000313" key="3">
    <source>
        <dbReference type="Proteomes" id="UP000008388"/>
    </source>
</evidence>
<keyword evidence="3" id="KW-1185">Reference proteome</keyword>
<evidence type="ECO:0000313" key="2">
    <source>
        <dbReference type="EMBL" id="AEH03679.1"/>
    </source>
</evidence>
<dbReference type="RefSeq" id="YP_009217335.1">
    <property type="nucleotide sequence ID" value="NC_028999.1"/>
</dbReference>
<organismHost>
    <name type="scientific">Pseudomonas aeruginosa</name>
    <dbReference type="NCBI Taxonomy" id="287"/>
</organismHost>
<gene>
    <name evidence="2" type="primary">256</name>
</gene>
<dbReference type="EMBL" id="HQ630627">
    <property type="protein sequence ID" value="AEH03679.1"/>
    <property type="molecule type" value="Genomic_DNA"/>
</dbReference>
<dbReference type="Proteomes" id="UP000008388">
    <property type="component" value="Segment"/>
</dbReference>
<feature type="region of interest" description="Disordered" evidence="1">
    <location>
        <begin position="1"/>
        <end position="74"/>
    </location>
</feature>
<reference evidence="2 3" key="1">
    <citation type="journal article" date="2011" name="Microbiology">
        <title>The Pseudomonas aeruginosa generalized transducing phage phiPA3 is a new member of the phiKZ-like group of 'jumbo' phages, and infects model laboratory strains and clinical isolates from cystic fibrosis patients.</title>
        <authorList>
            <person name="Monson R."/>
            <person name="Foulds I."/>
            <person name="Foweraker J."/>
            <person name="Welch M."/>
            <person name="Salmond G.P."/>
        </authorList>
    </citation>
    <scope>NUCLEOTIDE SEQUENCE [LARGE SCALE GENOMIC DNA]</scope>
</reference>
<feature type="compositionally biased region" description="Basic and acidic residues" evidence="1">
    <location>
        <begin position="35"/>
        <end position="59"/>
    </location>
</feature>
<protein>
    <submittedName>
        <fullName evidence="2">Uncharacterized protein 256</fullName>
    </submittedName>
</protein>
<proteinExistence type="predicted"/>
<accession>F8SJ97</accession>
<sequence>MARVQINSFKGLGELMGKPVEVKPEPVKKKKPKPVKREDLKKVEAPKPAESAKAEEPPKKAPKRKRVPPPPEKRVVYKAPTTIKFEKSASERALPDTRGVSELCKFKQELSKHSLELFGGVVRRVKDWSDSLFPIEETKFQKELIAQFQLIYNTKFVQKV</sequence>
<name>F8SJ97_BPPA3</name>
<dbReference type="KEGG" id="vg:26643784"/>
<evidence type="ECO:0000256" key="1">
    <source>
        <dbReference type="SAM" id="MobiDB-lite"/>
    </source>
</evidence>